<dbReference type="Gene3D" id="3.20.20.80">
    <property type="entry name" value="Glycosidases"/>
    <property type="match status" value="1"/>
</dbReference>
<dbReference type="Pfam" id="PF00128">
    <property type="entry name" value="Alpha-amylase"/>
    <property type="match status" value="1"/>
</dbReference>
<dbReference type="InterPro" id="IPR011840">
    <property type="entry name" value="PulA_typeI"/>
</dbReference>
<organism evidence="3 4">
    <name type="scientific">Fictibacillus phosphorivorans</name>
    <dbReference type="NCBI Taxonomy" id="1221500"/>
    <lineage>
        <taxon>Bacteria</taxon>
        <taxon>Bacillati</taxon>
        <taxon>Bacillota</taxon>
        <taxon>Bacilli</taxon>
        <taxon>Bacillales</taxon>
        <taxon>Fictibacillaceae</taxon>
        <taxon>Fictibacillus</taxon>
    </lineage>
</organism>
<evidence type="ECO:0000256" key="1">
    <source>
        <dbReference type="ARBA" id="ARBA00008061"/>
    </source>
</evidence>
<dbReference type="InterPro" id="IPR013783">
    <property type="entry name" value="Ig-like_fold"/>
</dbReference>
<dbReference type="SMART" id="SM00642">
    <property type="entry name" value="Aamy"/>
    <property type="match status" value="1"/>
</dbReference>
<dbReference type="STRING" id="1221500.ABE65_015885"/>
<dbReference type="InterPro" id="IPR017853">
    <property type="entry name" value="GH"/>
</dbReference>
<dbReference type="InterPro" id="IPR004193">
    <property type="entry name" value="Glyco_hydro_13_N"/>
</dbReference>
<dbReference type="InterPro" id="IPR040697">
    <property type="entry name" value="PulA_N1"/>
</dbReference>
<name>A0A160IPV2_9BACL</name>
<dbReference type="InterPro" id="IPR014756">
    <property type="entry name" value="Ig_E-set"/>
</dbReference>
<dbReference type="GO" id="GO:0004553">
    <property type="term" value="F:hydrolase activity, hydrolyzing O-glycosyl compounds"/>
    <property type="evidence" value="ECO:0007669"/>
    <property type="project" value="InterPro"/>
</dbReference>
<comment type="similarity">
    <text evidence="1">Belongs to the glycosyl hydrolase 13 family.</text>
</comment>
<dbReference type="Gene3D" id="2.60.40.2320">
    <property type="match status" value="1"/>
</dbReference>
<sequence>MKVDHISISAYLDDFSMITIVVNKPFPIIPSLSLVDDKKVLQPLTIDKQEYYDDLVIYKCRSRIPIDLKNRYWVTFNESRIPLMIGSIVRTAKFDSLYYDDTSLGAIYTPERTTFKVWSPVAFAMKVKYKPRQSDTFLEQKMSRTENGVWQVTLEGDHHLTEYLFVVNVNHEWVETTDPYAKSVTANGIHSVVIHLPETDPEGWNRSEKKINLRSKTDSIIYELHVRDLTIHSDSGVVNKGKYLGLTERGTKTSNGFHTGLDYLKRLGITHVQLLPVADFGSVDETTPDSAYNWGYDPVQFFSPEGSYSTDPYDPICRIKELKTLIHTLQQNGLSVILDVVYNHVYKREESPFEKLVPGYYFRFDEGGKPVNGTGVGNDTASERKMMRKFILDALTYWMSEYKVDGFRFDLMGIHDVETMNLAAEKLKSLNPGVFLLGEGWDLNTNLEPENKATLSSAKKLPSYSFFNDAFRDHVKGSIFPDGQSGFINGNQDARIKSHMKQVMRGYAGQHDTFLKAEQSINYSECHDNHTLFDLLSIRHPFEDEFTRRKRQQLALAFTLFAQGVPFIHAGQECFRTKNGAENSYNLPDSINAFDWKRCESFYKEVDYFKQLIRIRKTQPLFHESSTVLSEWKVPEGGLGFELNLPTTDIKEDASFWTNALLLFNQTTKQIFIPIEEKRWTIAIEGEKVCHRALNEEQYRLKPLSFSLLYSV</sequence>
<dbReference type="CDD" id="cd11341">
    <property type="entry name" value="AmyAc_Pullulanase_LD-like"/>
    <property type="match status" value="1"/>
</dbReference>
<dbReference type="CDD" id="cd02860">
    <property type="entry name" value="E_set_Pullulanase"/>
    <property type="match status" value="1"/>
</dbReference>
<dbReference type="SUPFAM" id="SSF51445">
    <property type="entry name" value="(Trans)glycosidases"/>
    <property type="match status" value="1"/>
</dbReference>
<accession>A0A160IPV2</accession>
<dbReference type="Pfam" id="PF17999">
    <property type="entry name" value="PulA_N1"/>
    <property type="match status" value="1"/>
</dbReference>
<dbReference type="GO" id="GO:0005975">
    <property type="term" value="P:carbohydrate metabolic process"/>
    <property type="evidence" value="ECO:0007669"/>
    <property type="project" value="InterPro"/>
</dbReference>
<dbReference type="KEGG" id="fpn:ABE65_015885"/>
<dbReference type="Proteomes" id="UP000076623">
    <property type="component" value="Chromosome"/>
</dbReference>
<dbReference type="InterPro" id="IPR006047">
    <property type="entry name" value="GH13_cat_dom"/>
</dbReference>
<evidence type="ECO:0000313" key="4">
    <source>
        <dbReference type="Proteomes" id="UP000076623"/>
    </source>
</evidence>
<gene>
    <name evidence="3" type="ORF">ABE65_015885</name>
</gene>
<reference evidence="3 4" key="1">
    <citation type="submission" date="2016-04" db="EMBL/GenBank/DDBJ databases">
        <title>Complete genome sequence of Fictibacillus phosphorivorans G25-29, a strain toxic to nematodes.</title>
        <authorList>
            <person name="Zheng Z."/>
        </authorList>
    </citation>
    <scope>NUCLEOTIDE SEQUENCE [LARGE SCALE GENOMIC DNA]</scope>
    <source>
        <strain evidence="3 4">G25-29</strain>
    </source>
</reference>
<dbReference type="Pfam" id="PF02922">
    <property type="entry name" value="CBM_48"/>
    <property type="match status" value="1"/>
</dbReference>
<evidence type="ECO:0000259" key="2">
    <source>
        <dbReference type="SMART" id="SM00642"/>
    </source>
</evidence>
<dbReference type="NCBIfam" id="TIGR02104">
    <property type="entry name" value="pulA_typeI"/>
    <property type="match status" value="1"/>
</dbReference>
<keyword evidence="4" id="KW-1185">Reference proteome</keyword>
<dbReference type="RefSeq" id="WP_066396932.1">
    <property type="nucleotide sequence ID" value="NZ_CP015378.1"/>
</dbReference>
<dbReference type="AlphaFoldDB" id="A0A160IPV2"/>
<evidence type="ECO:0000313" key="3">
    <source>
        <dbReference type="EMBL" id="ANC78197.1"/>
    </source>
</evidence>
<proteinExistence type="inferred from homology"/>
<dbReference type="SMR" id="A0A160IPV2"/>
<dbReference type="SUPFAM" id="SSF81296">
    <property type="entry name" value="E set domains"/>
    <property type="match status" value="1"/>
</dbReference>
<dbReference type="EMBL" id="CP015378">
    <property type="protein sequence ID" value="ANC78197.1"/>
    <property type="molecule type" value="Genomic_DNA"/>
</dbReference>
<dbReference type="PANTHER" id="PTHR43002">
    <property type="entry name" value="GLYCOGEN DEBRANCHING ENZYME"/>
    <property type="match status" value="1"/>
</dbReference>
<dbReference type="Gene3D" id="2.60.40.10">
    <property type="entry name" value="Immunoglobulins"/>
    <property type="match status" value="1"/>
</dbReference>
<protein>
    <recommendedName>
        <fullName evidence="2">Glycosyl hydrolase family 13 catalytic domain-containing protein</fullName>
    </recommendedName>
</protein>
<feature type="domain" description="Glycosyl hydrolase family 13 catalytic" evidence="2">
    <location>
        <begin position="251"/>
        <end position="616"/>
    </location>
</feature>